<dbReference type="InterPro" id="IPR000182">
    <property type="entry name" value="GNAT_dom"/>
</dbReference>
<dbReference type="Pfam" id="PF00583">
    <property type="entry name" value="Acetyltransf_1"/>
    <property type="match status" value="1"/>
</dbReference>
<dbReference type="PANTHER" id="PTHR43072:SF23">
    <property type="entry name" value="UPF0039 PROTEIN C11D3.02C"/>
    <property type="match status" value="1"/>
</dbReference>
<accession>A0A4Q7MKX0</accession>
<dbReference type="Gene3D" id="3.40.630.30">
    <property type="match status" value="1"/>
</dbReference>
<keyword evidence="1 4" id="KW-0808">Transferase</keyword>
<evidence type="ECO:0000256" key="1">
    <source>
        <dbReference type="ARBA" id="ARBA00022679"/>
    </source>
</evidence>
<comment type="caution">
    <text evidence="4">The sequence shown here is derived from an EMBL/GenBank/DDBJ whole genome shotgun (WGS) entry which is preliminary data.</text>
</comment>
<dbReference type="EMBL" id="SGXA01000003">
    <property type="protein sequence ID" value="RZS69061.1"/>
    <property type="molecule type" value="Genomic_DNA"/>
</dbReference>
<evidence type="ECO:0000259" key="3">
    <source>
        <dbReference type="PROSITE" id="PS51186"/>
    </source>
</evidence>
<dbReference type="PANTHER" id="PTHR43072">
    <property type="entry name" value="N-ACETYLTRANSFERASE"/>
    <property type="match status" value="1"/>
</dbReference>
<sequence length="164" mass="18237">MNIRHATLQDLPTIVAIYNSTIPGRMVTADLEPVTTENKLVWFDDHDPSRRPLWVVENDTHKVIAWMSFSDFSERAAYNITAEISIYIDPAARGNGLGSTLLQYAIGQAPSLGIQKLLGKIFAHNEPSIKLFAKFGFEEWGNLPDVCLLDGILRSVLILGRSTP</sequence>
<dbReference type="SUPFAM" id="SSF55729">
    <property type="entry name" value="Acyl-CoA N-acyltransferases (Nat)"/>
    <property type="match status" value="1"/>
</dbReference>
<dbReference type="AlphaFoldDB" id="A0A4Q7MKX0"/>
<gene>
    <name evidence="4" type="ORF">EV199_4885</name>
</gene>
<evidence type="ECO:0000313" key="5">
    <source>
        <dbReference type="Proteomes" id="UP000293874"/>
    </source>
</evidence>
<protein>
    <submittedName>
        <fullName evidence="4">Phosphinothricin acetyltransferase</fullName>
    </submittedName>
</protein>
<reference evidence="4 5" key="1">
    <citation type="submission" date="2019-02" db="EMBL/GenBank/DDBJ databases">
        <title>Genomic Encyclopedia of Type Strains, Phase IV (KMG-IV): sequencing the most valuable type-strain genomes for metagenomic binning, comparative biology and taxonomic classification.</title>
        <authorList>
            <person name="Goeker M."/>
        </authorList>
    </citation>
    <scope>NUCLEOTIDE SEQUENCE [LARGE SCALE GENOMIC DNA]</scope>
    <source>
        <strain evidence="4 5">DSM 18116</strain>
    </source>
</reference>
<proteinExistence type="predicted"/>
<dbReference type="CDD" id="cd04301">
    <property type="entry name" value="NAT_SF"/>
    <property type="match status" value="1"/>
</dbReference>
<feature type="domain" description="N-acetyltransferase" evidence="3">
    <location>
        <begin position="1"/>
        <end position="164"/>
    </location>
</feature>
<keyword evidence="5" id="KW-1185">Reference proteome</keyword>
<evidence type="ECO:0000313" key="4">
    <source>
        <dbReference type="EMBL" id="RZS69061.1"/>
    </source>
</evidence>
<dbReference type="GO" id="GO:0016747">
    <property type="term" value="F:acyltransferase activity, transferring groups other than amino-acyl groups"/>
    <property type="evidence" value="ECO:0007669"/>
    <property type="project" value="InterPro"/>
</dbReference>
<dbReference type="Proteomes" id="UP000293874">
    <property type="component" value="Unassembled WGS sequence"/>
</dbReference>
<name>A0A4Q7MKX0_9BACT</name>
<dbReference type="OrthoDB" id="9799096at2"/>
<dbReference type="PROSITE" id="PS51186">
    <property type="entry name" value="GNAT"/>
    <property type="match status" value="1"/>
</dbReference>
<dbReference type="InterPro" id="IPR016181">
    <property type="entry name" value="Acyl_CoA_acyltransferase"/>
</dbReference>
<evidence type="ECO:0000256" key="2">
    <source>
        <dbReference type="ARBA" id="ARBA00023315"/>
    </source>
</evidence>
<keyword evidence="2" id="KW-0012">Acyltransferase</keyword>
<organism evidence="4 5">
    <name type="scientific">Pseudobacter ginsenosidimutans</name>
    <dbReference type="NCBI Taxonomy" id="661488"/>
    <lineage>
        <taxon>Bacteria</taxon>
        <taxon>Pseudomonadati</taxon>
        <taxon>Bacteroidota</taxon>
        <taxon>Chitinophagia</taxon>
        <taxon>Chitinophagales</taxon>
        <taxon>Chitinophagaceae</taxon>
        <taxon>Pseudobacter</taxon>
    </lineage>
</organism>
<dbReference type="RefSeq" id="WP_130543429.1">
    <property type="nucleotide sequence ID" value="NZ_CP042431.1"/>
</dbReference>